<comment type="caution">
    <text evidence="2">The sequence shown here is derived from an EMBL/GenBank/DDBJ whole genome shotgun (WGS) entry which is preliminary data.</text>
</comment>
<accession>A0A918M5Z1</accession>
<reference evidence="2" key="2">
    <citation type="submission" date="2020-09" db="EMBL/GenBank/DDBJ databases">
        <authorList>
            <person name="Sun Q."/>
            <person name="Ohkuma M."/>
        </authorList>
    </citation>
    <scope>NUCLEOTIDE SEQUENCE</scope>
    <source>
        <strain evidence="2">JCM 4391</strain>
    </source>
</reference>
<dbReference type="AlphaFoldDB" id="A0A918M5Z1"/>
<dbReference type="EMBL" id="BMTP01000011">
    <property type="protein sequence ID" value="GGU49278.1"/>
    <property type="molecule type" value="Genomic_DNA"/>
</dbReference>
<dbReference type="Proteomes" id="UP000636661">
    <property type="component" value="Unassembled WGS sequence"/>
</dbReference>
<evidence type="ECO:0000256" key="1">
    <source>
        <dbReference type="SAM" id="MobiDB-lite"/>
    </source>
</evidence>
<reference evidence="2" key="1">
    <citation type="journal article" date="2014" name="Int. J. Syst. Evol. Microbiol.">
        <title>Complete genome sequence of Corynebacterium casei LMG S-19264T (=DSM 44701T), isolated from a smear-ripened cheese.</title>
        <authorList>
            <consortium name="US DOE Joint Genome Institute (JGI-PGF)"/>
            <person name="Walter F."/>
            <person name="Albersmeier A."/>
            <person name="Kalinowski J."/>
            <person name="Ruckert C."/>
        </authorList>
    </citation>
    <scope>NUCLEOTIDE SEQUENCE</scope>
    <source>
        <strain evidence="2">JCM 4391</strain>
    </source>
</reference>
<feature type="region of interest" description="Disordered" evidence="1">
    <location>
        <begin position="1"/>
        <end position="20"/>
    </location>
</feature>
<gene>
    <name evidence="2" type="ORF">GCM10010274_42250</name>
</gene>
<proteinExistence type="predicted"/>
<organism evidence="2 3">
    <name type="scientific">Streptomyces lavendofoliae</name>
    <dbReference type="NCBI Taxonomy" id="67314"/>
    <lineage>
        <taxon>Bacteria</taxon>
        <taxon>Bacillati</taxon>
        <taxon>Actinomycetota</taxon>
        <taxon>Actinomycetes</taxon>
        <taxon>Kitasatosporales</taxon>
        <taxon>Streptomycetaceae</taxon>
        <taxon>Streptomyces</taxon>
    </lineage>
</organism>
<sequence length="107" mass="11325">MDRDRPGPGQPPRPALSSVAEHAVQVRVQPSQSLLARLHIEQRGIIAWTFSASPSARRAGLVTLTAAVAAGEHAYRVRDLAADDAVPLAVAALPGVLEEFLEPSGDR</sequence>
<evidence type="ECO:0000313" key="3">
    <source>
        <dbReference type="Proteomes" id="UP000636661"/>
    </source>
</evidence>
<name>A0A918M5Z1_9ACTN</name>
<protein>
    <submittedName>
        <fullName evidence="2">Uncharacterized protein</fullName>
    </submittedName>
</protein>
<keyword evidence="3" id="KW-1185">Reference proteome</keyword>
<dbReference type="RefSeq" id="WP_229891339.1">
    <property type="nucleotide sequence ID" value="NZ_BMTP01000011.1"/>
</dbReference>
<evidence type="ECO:0000313" key="2">
    <source>
        <dbReference type="EMBL" id="GGU49278.1"/>
    </source>
</evidence>